<dbReference type="EMBL" id="BBYQ01000012">
    <property type="protein sequence ID" value="GAP27027.1"/>
    <property type="molecule type" value="Genomic_DNA"/>
</dbReference>
<evidence type="ECO:0000259" key="1">
    <source>
        <dbReference type="Pfam" id="PF05305"/>
    </source>
</evidence>
<protein>
    <recommendedName>
        <fullName evidence="1">DUF732 domain-containing protein</fullName>
    </recommendedName>
</protein>
<sequence>MLNPRGFLGATLIALALFTAVFGGGKAIADNLDSLFLSRLGDKTVSMPGYENTSDGQHLIAEGKDVCDRLRAGTPVVATDQWGYQQRLISAAVETYCPEFKASQRDFG</sequence>
<dbReference type="GeneID" id="93373666"/>
<feature type="domain" description="DUF732" evidence="1">
    <location>
        <begin position="33"/>
        <end position="99"/>
    </location>
</feature>
<name>A0A0B8N8I6_9NOCA</name>
<dbReference type="Proteomes" id="UP000037179">
    <property type="component" value="Unassembled WGS sequence"/>
</dbReference>
<proteinExistence type="predicted"/>
<keyword evidence="4" id="KW-1185">Reference proteome</keyword>
<reference evidence="3 4" key="2">
    <citation type="journal article" date="2016" name="Genome Announc.">
        <title>Draft Genome Sequence of Erythromycin- and Oxytetracycline-Sensitive Nocardia seriolae Strain U-1 (NBRC 110359).</title>
        <authorList>
            <person name="Imajoh M."/>
            <person name="Sukeda M."/>
            <person name="Shimizu M."/>
            <person name="Yamane J."/>
            <person name="Ohnishi K."/>
            <person name="Oshima S."/>
        </authorList>
    </citation>
    <scope>NUCLEOTIDE SEQUENCE [LARGE SCALE GENOMIC DNA]</scope>
    <source>
        <strain evidence="3 4">U-1</strain>
    </source>
</reference>
<dbReference type="KEGG" id="nsr:NS506_06444"/>
<dbReference type="InterPro" id="IPR007969">
    <property type="entry name" value="DUF732"/>
</dbReference>
<dbReference type="Proteomes" id="UP000180166">
    <property type="component" value="Chromosome"/>
</dbReference>
<evidence type="ECO:0000313" key="3">
    <source>
        <dbReference type="EMBL" id="GAP27027.1"/>
    </source>
</evidence>
<organism evidence="3 4">
    <name type="scientific">Nocardia seriolae</name>
    <dbReference type="NCBI Taxonomy" id="37332"/>
    <lineage>
        <taxon>Bacteria</taxon>
        <taxon>Bacillati</taxon>
        <taxon>Actinomycetota</taxon>
        <taxon>Actinomycetes</taxon>
        <taxon>Mycobacteriales</taxon>
        <taxon>Nocardiaceae</taxon>
        <taxon>Nocardia</taxon>
    </lineage>
</organism>
<evidence type="ECO:0000313" key="2">
    <source>
        <dbReference type="EMBL" id="APB00480.1"/>
    </source>
</evidence>
<dbReference type="Pfam" id="PF05305">
    <property type="entry name" value="DUF732"/>
    <property type="match status" value="1"/>
</dbReference>
<gene>
    <name evidence="2" type="ORF">NS506_06444</name>
    <name evidence="3" type="ORF">NSK11_contig00012-0062</name>
</gene>
<dbReference type="RefSeq" id="WP_033086103.1">
    <property type="nucleotide sequence ID" value="NZ_AP017900.1"/>
</dbReference>
<dbReference type="EMBL" id="CP017839">
    <property type="protein sequence ID" value="APB00480.1"/>
    <property type="molecule type" value="Genomic_DNA"/>
</dbReference>
<reference evidence="4" key="1">
    <citation type="submission" date="2015-07" db="EMBL/GenBank/DDBJ databases">
        <title>Nocardia seriolae U-1 whole genome shotgun sequence.</title>
        <authorList>
            <person name="Imajoh M."/>
            <person name="Fukumoto Y."/>
            <person name="Sukeda M."/>
            <person name="Yamane J."/>
            <person name="Yamasaki K."/>
            <person name="Shimizu M."/>
            <person name="Ohnishi K."/>
            <person name="Oshima S."/>
        </authorList>
    </citation>
    <scope>NUCLEOTIDE SEQUENCE [LARGE SCALE GENOMIC DNA]</scope>
    <source>
        <strain evidence="4">U-1</strain>
    </source>
</reference>
<reference evidence="2 5" key="3">
    <citation type="submission" date="2016-10" db="EMBL/GenBank/DDBJ databases">
        <title>Genome sequence of Nocardia seriolae strain EM150506, isolated from Anguila japonica.</title>
        <authorList>
            <person name="Han H.-J."/>
        </authorList>
    </citation>
    <scope>NUCLEOTIDE SEQUENCE [LARGE SCALE GENOMIC DNA]</scope>
    <source>
        <strain evidence="2 5">EM150506</strain>
    </source>
</reference>
<evidence type="ECO:0000313" key="4">
    <source>
        <dbReference type="Proteomes" id="UP000037179"/>
    </source>
</evidence>
<dbReference type="OrthoDB" id="4559511at2"/>
<accession>A0A0B8N8I6</accession>
<evidence type="ECO:0000313" key="5">
    <source>
        <dbReference type="Proteomes" id="UP000180166"/>
    </source>
</evidence>
<dbReference type="AlphaFoldDB" id="A0A0B8N8I6"/>